<reference evidence="2 3" key="1">
    <citation type="submission" date="2017-05" db="EMBL/GenBank/DDBJ databases">
        <title>Chromobacterium violaceum GHPS1 isolated from Hydrocarbon polluted soil in French Guiana display an awesome secondary metabolite arsenal and a battery of drug and heavy-metal-resistance and detoxification of xenobiotics proteins.</title>
        <authorList>
            <person name="Belbahri L."/>
        </authorList>
    </citation>
    <scope>NUCLEOTIDE SEQUENCE [LARGE SCALE GENOMIC DNA]</scope>
    <source>
        <strain evidence="2 3">GHPS1</strain>
    </source>
</reference>
<evidence type="ECO:0000313" key="3">
    <source>
        <dbReference type="Proteomes" id="UP000196342"/>
    </source>
</evidence>
<dbReference type="CDD" id="cd00093">
    <property type="entry name" value="HTH_XRE"/>
    <property type="match status" value="1"/>
</dbReference>
<keyword evidence="3" id="KW-1185">Reference proteome</keyword>
<sequence>MPSETFHSRLRAAIEDRGTTITAVASHLGVSRHTVTRWCKSQMPDDDQINRLAAYLGISPHALLSGTEISPEHMAACHRLFALATGLSTRDVEAMIHLAESILATKM</sequence>
<name>A0A202BDK0_CHRVL</name>
<dbReference type="GO" id="GO:0003677">
    <property type="term" value="F:DNA binding"/>
    <property type="evidence" value="ECO:0007669"/>
    <property type="project" value="InterPro"/>
</dbReference>
<comment type="caution">
    <text evidence="2">The sequence shown here is derived from an EMBL/GenBank/DDBJ whole genome shotgun (WGS) entry which is preliminary data.</text>
</comment>
<protein>
    <recommendedName>
        <fullName evidence="1">HTH cro/C1-type domain-containing protein</fullName>
    </recommendedName>
</protein>
<dbReference type="Gene3D" id="1.10.260.40">
    <property type="entry name" value="lambda repressor-like DNA-binding domains"/>
    <property type="match status" value="1"/>
</dbReference>
<dbReference type="PROSITE" id="PS50943">
    <property type="entry name" value="HTH_CROC1"/>
    <property type="match status" value="1"/>
</dbReference>
<evidence type="ECO:0000259" key="1">
    <source>
        <dbReference type="PROSITE" id="PS50943"/>
    </source>
</evidence>
<dbReference type="InterPro" id="IPR001387">
    <property type="entry name" value="Cro/C1-type_HTH"/>
</dbReference>
<dbReference type="Pfam" id="PF01381">
    <property type="entry name" value="HTH_3"/>
    <property type="match status" value="1"/>
</dbReference>
<dbReference type="EMBL" id="NHOO01000004">
    <property type="protein sequence ID" value="OVE49430.1"/>
    <property type="molecule type" value="Genomic_DNA"/>
</dbReference>
<dbReference type="RefSeq" id="WP_087697492.1">
    <property type="nucleotide sequence ID" value="NZ_NHOO01000004.1"/>
</dbReference>
<gene>
    <name evidence="2" type="ORF">CBW21_05980</name>
</gene>
<dbReference type="AlphaFoldDB" id="A0A202BDK0"/>
<organism evidence="2 3">
    <name type="scientific">Chromobacterium violaceum</name>
    <dbReference type="NCBI Taxonomy" id="536"/>
    <lineage>
        <taxon>Bacteria</taxon>
        <taxon>Pseudomonadati</taxon>
        <taxon>Pseudomonadota</taxon>
        <taxon>Betaproteobacteria</taxon>
        <taxon>Neisseriales</taxon>
        <taxon>Chromobacteriaceae</taxon>
        <taxon>Chromobacterium</taxon>
    </lineage>
</organism>
<dbReference type="InterPro" id="IPR010982">
    <property type="entry name" value="Lambda_DNA-bd_dom_sf"/>
</dbReference>
<evidence type="ECO:0000313" key="2">
    <source>
        <dbReference type="EMBL" id="OVE49430.1"/>
    </source>
</evidence>
<dbReference type="SMART" id="SM00530">
    <property type="entry name" value="HTH_XRE"/>
    <property type="match status" value="1"/>
</dbReference>
<accession>A0A202BDK0</accession>
<dbReference type="SUPFAM" id="SSF47413">
    <property type="entry name" value="lambda repressor-like DNA-binding domains"/>
    <property type="match status" value="1"/>
</dbReference>
<proteinExistence type="predicted"/>
<feature type="domain" description="HTH cro/C1-type" evidence="1">
    <location>
        <begin position="10"/>
        <end position="63"/>
    </location>
</feature>
<dbReference type="Proteomes" id="UP000196342">
    <property type="component" value="Unassembled WGS sequence"/>
</dbReference>